<dbReference type="GeneID" id="72467166"/>
<proteinExistence type="predicted"/>
<dbReference type="AlphaFoldDB" id="A0A9R1C9Y8"/>
<protein>
    <submittedName>
        <fullName evidence="1">Peptidase</fullName>
    </submittedName>
</protein>
<dbReference type="PANTHER" id="PTHR41291:SF1">
    <property type="entry name" value="DNA ALKYLATION REPAIR PROTEIN"/>
    <property type="match status" value="1"/>
</dbReference>
<dbReference type="Proteomes" id="UP000825483">
    <property type="component" value="Unassembled WGS sequence"/>
</dbReference>
<dbReference type="PANTHER" id="PTHR41291">
    <property type="entry name" value="DNA ALKYLATION REPAIR PROTEIN"/>
    <property type="match status" value="1"/>
</dbReference>
<comment type="caution">
    <text evidence="1">The sequence shown here is derived from an EMBL/GenBank/DDBJ whole genome shotgun (WGS) entry which is preliminary data.</text>
</comment>
<evidence type="ECO:0000313" key="1">
    <source>
        <dbReference type="EMBL" id="GJG58797.1"/>
    </source>
</evidence>
<dbReference type="InterPro" id="IPR014825">
    <property type="entry name" value="DNA_alkylation"/>
</dbReference>
<dbReference type="SUPFAM" id="SSF48371">
    <property type="entry name" value="ARM repeat"/>
    <property type="match status" value="1"/>
</dbReference>
<dbReference type="InterPro" id="IPR016024">
    <property type="entry name" value="ARM-type_fold"/>
</dbReference>
<dbReference type="EMBL" id="BPUB01000002">
    <property type="protein sequence ID" value="GJG58797.1"/>
    <property type="molecule type" value="Genomic_DNA"/>
</dbReference>
<keyword evidence="2" id="KW-1185">Reference proteome</keyword>
<accession>A0A9R1C9Y8</accession>
<reference evidence="1" key="1">
    <citation type="journal article" date="2022" name="Int. J. Syst. Evol. Microbiol.">
        <title>Prevotella lacticifex sp. nov., isolated from the rumen of cows.</title>
        <authorList>
            <person name="Shinkai T."/>
            <person name="Ikeyama N."/>
            <person name="Kumagai M."/>
            <person name="Ohmori H."/>
            <person name="Sakamoto M."/>
            <person name="Ohkuma M."/>
            <person name="Mitsumori M."/>
        </authorList>
    </citation>
    <scope>NUCLEOTIDE SEQUENCE</scope>
    <source>
        <strain evidence="1">R5076</strain>
    </source>
</reference>
<name>A0A9R1C9Y8_9BACT</name>
<organism evidence="1 2">
    <name type="scientific">Prevotella lacticifex</name>
    <dbReference type="NCBI Taxonomy" id="2854755"/>
    <lineage>
        <taxon>Bacteria</taxon>
        <taxon>Pseudomonadati</taxon>
        <taxon>Bacteroidota</taxon>
        <taxon>Bacteroidia</taxon>
        <taxon>Bacteroidales</taxon>
        <taxon>Prevotellaceae</taxon>
        <taxon>Prevotella</taxon>
    </lineage>
</organism>
<sequence>MTDDIKEKLKEIKQSFRLMMNGPASQSMRNKGLAYKLNWGVPVTALKVKARDYGKDYDLAIALYKEDVRECKILATMIMPPERMLREVTDVWMEQNDSQEIVEQMVLNVLQYVDYAPALAYEWIANDRQLYKIGGYHLLSRIFMRGDTPDERGINEYLDQADSDLQDADSAVKHAAYNSVLRFCDLGDDYETIATKALAHLGIL</sequence>
<dbReference type="Pfam" id="PF08713">
    <property type="entry name" value="DNA_alkylation"/>
    <property type="match status" value="1"/>
</dbReference>
<dbReference type="RefSeq" id="WP_223929085.1">
    <property type="nucleotide sequence ID" value="NZ_BPTU01000001.1"/>
</dbReference>
<evidence type="ECO:0000313" key="2">
    <source>
        <dbReference type="Proteomes" id="UP000825483"/>
    </source>
</evidence>
<gene>
    <name evidence="1" type="ORF">PRLR5076_16480</name>
</gene>